<comment type="cofactor">
    <cofactor evidence="1">
        <name>Mg(2+)</name>
        <dbReference type="ChEBI" id="CHEBI:18420"/>
    </cofactor>
</comment>
<evidence type="ECO:0000256" key="1">
    <source>
        <dbReference type="ARBA" id="ARBA00001946"/>
    </source>
</evidence>
<protein>
    <recommendedName>
        <fullName evidence="3">inorganic diphosphatase</fullName>
        <ecNumber evidence="3">3.6.1.1</ecNumber>
    </recommendedName>
</protein>
<dbReference type="RefSeq" id="XP_042921010.1">
    <property type="nucleotide sequence ID" value="XM_043065536.1"/>
</dbReference>
<dbReference type="EC" id="3.6.1.1" evidence="3"/>
<keyword evidence="5" id="KW-0378">Hydrolase</keyword>
<dbReference type="PANTHER" id="PTHR10286">
    <property type="entry name" value="INORGANIC PYROPHOSPHATASE"/>
    <property type="match status" value="1"/>
</dbReference>
<dbReference type="Proteomes" id="UP000006906">
    <property type="component" value="Chromosome 9"/>
</dbReference>
<dbReference type="GO" id="GO:0005737">
    <property type="term" value="C:cytoplasm"/>
    <property type="evidence" value="ECO:0007669"/>
    <property type="project" value="InterPro"/>
</dbReference>
<evidence type="ECO:0000256" key="2">
    <source>
        <dbReference type="ARBA" id="ARBA00006220"/>
    </source>
</evidence>
<dbReference type="AlphaFoldDB" id="A0A2K3DDK6"/>
<keyword evidence="4" id="KW-0479">Metal-binding</keyword>
<evidence type="ECO:0000256" key="4">
    <source>
        <dbReference type="ARBA" id="ARBA00022723"/>
    </source>
</evidence>
<proteinExistence type="inferred from homology"/>
<feature type="region of interest" description="Disordered" evidence="8">
    <location>
        <begin position="124"/>
        <end position="158"/>
    </location>
</feature>
<feature type="compositionally biased region" description="Low complexity" evidence="8">
    <location>
        <begin position="258"/>
        <end position="269"/>
    </location>
</feature>
<keyword evidence="9" id="KW-0812">Transmembrane</keyword>
<dbReference type="STRING" id="3055.A0A2K3DDK6"/>
<feature type="region of interest" description="Disordered" evidence="8">
    <location>
        <begin position="520"/>
        <end position="557"/>
    </location>
</feature>
<feature type="region of interest" description="Disordered" evidence="8">
    <location>
        <begin position="253"/>
        <end position="279"/>
    </location>
</feature>
<keyword evidence="11" id="KW-1185">Reference proteome</keyword>
<comment type="catalytic activity">
    <reaction evidence="7">
        <text>diphosphate + H2O = 2 phosphate + H(+)</text>
        <dbReference type="Rhea" id="RHEA:24576"/>
        <dbReference type="ChEBI" id="CHEBI:15377"/>
        <dbReference type="ChEBI" id="CHEBI:15378"/>
        <dbReference type="ChEBI" id="CHEBI:33019"/>
        <dbReference type="ChEBI" id="CHEBI:43474"/>
        <dbReference type="EC" id="3.6.1.1"/>
    </reaction>
</comment>
<feature type="compositionally biased region" description="Low complexity" evidence="8">
    <location>
        <begin position="548"/>
        <end position="557"/>
    </location>
</feature>
<accession>A0A2K3DDK6</accession>
<dbReference type="GeneID" id="66054604"/>
<feature type="compositionally biased region" description="Low complexity" evidence="8">
    <location>
        <begin position="133"/>
        <end position="157"/>
    </location>
</feature>
<sequence length="557" mass="55875">MWVRPRYARAALAAKAAAARGPSHTAAAAAAMGHAADTNTNTATTTTATAAAPTLRQVRRQGYARARPLLRAALLLLAGLAATALPVLALGAASAAAAALGATSAAAAAPGVVAAATGTPGGAAGGALKARRNGNNSSNSSSTGGNATAAQAVASPAAAPPPPAAVASYVRLPPTAPELTQPPDPAVWHVYGGCVPRVQNPGSPDSAPGAPGFAVYCVAPAAGAAAAGAGAGGAAAGGGRNVSFWHDVPLGLKRQKASSSSSNSSSSSSGKSQEQEGEEVTFWVTNEIPRGTNAKIETQTSLPYNPMMQSTLKEQRQLGGPSPPPDQLRYYRVGPSLVNYGGIPQTWEASDVPDPVTGLPSDNDPLDYLEVGGAVLPVGGVVRVRLLGALTMVDDNQTDWKMLVVNVKDPAGWRDVADLPPARRQQLYEFFRTYKIAEGKPPVTYFLPATNTTTAAAADWAGAFVGRAAAAAVLTRKHAEWRRLLAGGCSSDACAPLTAAVAAEYGPTWREQGLGQRLAAAGAGGGKGGKAATRARGDAAGGSGGVSGVVPGSVRKS</sequence>
<dbReference type="GO" id="GO:0004427">
    <property type="term" value="F:inorganic diphosphate phosphatase activity"/>
    <property type="evidence" value="ECO:0000318"/>
    <property type="project" value="GO_Central"/>
</dbReference>
<dbReference type="Gene3D" id="3.90.80.10">
    <property type="entry name" value="Inorganic pyrophosphatase"/>
    <property type="match status" value="1"/>
</dbReference>
<comment type="similarity">
    <text evidence="2">Belongs to the PPase family.</text>
</comment>
<dbReference type="OrthoDB" id="537538at2759"/>
<dbReference type="SUPFAM" id="SSF50324">
    <property type="entry name" value="Inorganic pyrophosphatase"/>
    <property type="match status" value="1"/>
</dbReference>
<dbReference type="InterPro" id="IPR036649">
    <property type="entry name" value="Pyrophosphatase_sf"/>
</dbReference>
<dbReference type="EMBL" id="CM008970">
    <property type="protein sequence ID" value="PNW78606.1"/>
    <property type="molecule type" value="Genomic_DNA"/>
</dbReference>
<dbReference type="InParanoid" id="A0A2K3DDK6"/>
<evidence type="ECO:0000313" key="11">
    <source>
        <dbReference type="Proteomes" id="UP000006906"/>
    </source>
</evidence>
<organism evidence="10 11">
    <name type="scientific">Chlamydomonas reinhardtii</name>
    <name type="common">Chlamydomonas smithii</name>
    <dbReference type="NCBI Taxonomy" id="3055"/>
    <lineage>
        <taxon>Eukaryota</taxon>
        <taxon>Viridiplantae</taxon>
        <taxon>Chlorophyta</taxon>
        <taxon>core chlorophytes</taxon>
        <taxon>Chlorophyceae</taxon>
        <taxon>CS clade</taxon>
        <taxon>Chlamydomonadales</taxon>
        <taxon>Chlamydomonadaceae</taxon>
        <taxon>Chlamydomonas</taxon>
    </lineage>
</organism>
<evidence type="ECO:0000313" key="10">
    <source>
        <dbReference type="EMBL" id="PNW78606.1"/>
    </source>
</evidence>
<dbReference type="InterPro" id="IPR008162">
    <property type="entry name" value="Pyrophosphatase"/>
</dbReference>
<dbReference type="GO" id="GO:0006796">
    <property type="term" value="P:phosphate-containing compound metabolic process"/>
    <property type="evidence" value="ECO:0000318"/>
    <property type="project" value="GO_Central"/>
</dbReference>
<evidence type="ECO:0000256" key="8">
    <source>
        <dbReference type="SAM" id="MobiDB-lite"/>
    </source>
</evidence>
<dbReference type="KEGG" id="cre:CHLRE_09g390200v5"/>
<keyword evidence="9" id="KW-0472">Membrane</keyword>
<evidence type="ECO:0000256" key="5">
    <source>
        <dbReference type="ARBA" id="ARBA00022801"/>
    </source>
</evidence>
<name>A0A2K3DDK6_CHLRE</name>
<evidence type="ECO:0000256" key="9">
    <source>
        <dbReference type="SAM" id="Phobius"/>
    </source>
</evidence>
<gene>
    <name evidence="10" type="ORF">CHLRE_09g390200v5</name>
</gene>
<evidence type="ECO:0000256" key="7">
    <source>
        <dbReference type="ARBA" id="ARBA00047820"/>
    </source>
</evidence>
<feature type="transmembrane region" description="Helical" evidence="9">
    <location>
        <begin position="69"/>
        <end position="93"/>
    </location>
</feature>
<dbReference type="GO" id="GO:0000287">
    <property type="term" value="F:magnesium ion binding"/>
    <property type="evidence" value="ECO:0007669"/>
    <property type="project" value="InterPro"/>
</dbReference>
<evidence type="ECO:0000256" key="3">
    <source>
        <dbReference type="ARBA" id="ARBA00012146"/>
    </source>
</evidence>
<dbReference type="Pfam" id="PF00719">
    <property type="entry name" value="Pyrophosphatase"/>
    <property type="match status" value="1"/>
</dbReference>
<evidence type="ECO:0000256" key="6">
    <source>
        <dbReference type="ARBA" id="ARBA00022842"/>
    </source>
</evidence>
<keyword evidence="6" id="KW-0460">Magnesium</keyword>
<dbReference type="Gramene" id="PNW78606">
    <property type="protein sequence ID" value="PNW78606"/>
    <property type="gene ID" value="CHLRE_09g390200v5"/>
</dbReference>
<reference evidence="10 11" key="1">
    <citation type="journal article" date="2007" name="Science">
        <title>The Chlamydomonas genome reveals the evolution of key animal and plant functions.</title>
        <authorList>
            <person name="Merchant S.S."/>
            <person name="Prochnik S.E."/>
            <person name="Vallon O."/>
            <person name="Harris E.H."/>
            <person name="Karpowicz S.J."/>
            <person name="Witman G.B."/>
            <person name="Terry A."/>
            <person name="Salamov A."/>
            <person name="Fritz-Laylin L.K."/>
            <person name="Marechal-Drouard L."/>
            <person name="Marshall W.F."/>
            <person name="Qu L.H."/>
            <person name="Nelson D.R."/>
            <person name="Sanderfoot A.A."/>
            <person name="Spalding M.H."/>
            <person name="Kapitonov V.V."/>
            <person name="Ren Q."/>
            <person name="Ferris P."/>
            <person name="Lindquist E."/>
            <person name="Shapiro H."/>
            <person name="Lucas S.M."/>
            <person name="Grimwood J."/>
            <person name="Schmutz J."/>
            <person name="Cardol P."/>
            <person name="Cerutti H."/>
            <person name="Chanfreau G."/>
            <person name="Chen C.L."/>
            <person name="Cognat V."/>
            <person name="Croft M.T."/>
            <person name="Dent R."/>
            <person name="Dutcher S."/>
            <person name="Fernandez E."/>
            <person name="Fukuzawa H."/>
            <person name="Gonzalez-Ballester D."/>
            <person name="Gonzalez-Halphen D."/>
            <person name="Hallmann A."/>
            <person name="Hanikenne M."/>
            <person name="Hippler M."/>
            <person name="Inwood W."/>
            <person name="Jabbari K."/>
            <person name="Kalanon M."/>
            <person name="Kuras R."/>
            <person name="Lefebvre P.A."/>
            <person name="Lemaire S.D."/>
            <person name="Lobanov A.V."/>
            <person name="Lohr M."/>
            <person name="Manuell A."/>
            <person name="Meier I."/>
            <person name="Mets L."/>
            <person name="Mittag M."/>
            <person name="Mittelmeier T."/>
            <person name="Moroney J.V."/>
            <person name="Moseley J."/>
            <person name="Napoli C."/>
            <person name="Nedelcu A.M."/>
            <person name="Niyogi K."/>
            <person name="Novoselov S.V."/>
            <person name="Paulsen I.T."/>
            <person name="Pazour G."/>
            <person name="Purton S."/>
            <person name="Ral J.P."/>
            <person name="Riano-Pachon D.M."/>
            <person name="Riekhof W."/>
            <person name="Rymarquis L."/>
            <person name="Schroda M."/>
            <person name="Stern D."/>
            <person name="Umen J."/>
            <person name="Willows R."/>
            <person name="Wilson N."/>
            <person name="Zimmer S.L."/>
            <person name="Allmer J."/>
            <person name="Balk J."/>
            <person name="Bisova K."/>
            <person name="Chen C.J."/>
            <person name="Elias M."/>
            <person name="Gendler K."/>
            <person name="Hauser C."/>
            <person name="Lamb M.R."/>
            <person name="Ledford H."/>
            <person name="Long J.C."/>
            <person name="Minagawa J."/>
            <person name="Page M.D."/>
            <person name="Pan J."/>
            <person name="Pootakham W."/>
            <person name="Roje S."/>
            <person name="Rose A."/>
            <person name="Stahlberg E."/>
            <person name="Terauchi A.M."/>
            <person name="Yang P."/>
            <person name="Ball S."/>
            <person name="Bowler C."/>
            <person name="Dieckmann C.L."/>
            <person name="Gladyshev V.N."/>
            <person name="Green P."/>
            <person name="Jorgensen R."/>
            <person name="Mayfield S."/>
            <person name="Mueller-Roeber B."/>
            <person name="Rajamani S."/>
            <person name="Sayre R.T."/>
            <person name="Brokstein P."/>
            <person name="Dubchak I."/>
            <person name="Goodstein D."/>
            <person name="Hornick L."/>
            <person name="Huang Y.W."/>
            <person name="Jhaveri J."/>
            <person name="Luo Y."/>
            <person name="Martinez D."/>
            <person name="Ngau W.C."/>
            <person name="Otillar B."/>
            <person name="Poliakov A."/>
            <person name="Porter A."/>
            <person name="Szajkowski L."/>
            <person name="Werner G."/>
            <person name="Zhou K."/>
            <person name="Grigoriev I.V."/>
            <person name="Rokhsar D.S."/>
            <person name="Grossman A.R."/>
        </authorList>
    </citation>
    <scope>NUCLEOTIDE SEQUENCE [LARGE SCALE GENOMIC DNA]</scope>
    <source>
        <strain evidence="11">CC-503</strain>
    </source>
</reference>
<keyword evidence="9" id="KW-1133">Transmembrane helix</keyword>